<name>A0A066Z8S2_9ACTN</name>
<dbReference type="Proteomes" id="UP000027178">
    <property type="component" value="Unassembled WGS sequence"/>
</dbReference>
<gene>
    <name evidence="1" type="ORF">KCH_16760</name>
</gene>
<keyword evidence="2" id="KW-1185">Reference proteome</keyword>
<comment type="caution">
    <text evidence="1">The sequence shown here is derived from an EMBL/GenBank/DDBJ whole genome shotgun (WGS) entry which is preliminary data.</text>
</comment>
<organism evidence="1 2">
    <name type="scientific">Kitasatospora cheerisanensis KCTC 2395</name>
    <dbReference type="NCBI Taxonomy" id="1348663"/>
    <lineage>
        <taxon>Bacteria</taxon>
        <taxon>Bacillati</taxon>
        <taxon>Actinomycetota</taxon>
        <taxon>Actinomycetes</taxon>
        <taxon>Kitasatosporales</taxon>
        <taxon>Streptomycetaceae</taxon>
        <taxon>Kitasatospora</taxon>
    </lineage>
</organism>
<proteinExistence type="predicted"/>
<evidence type="ECO:0000313" key="2">
    <source>
        <dbReference type="Proteomes" id="UP000027178"/>
    </source>
</evidence>
<dbReference type="PATRIC" id="fig|1348663.4.peg.1610"/>
<dbReference type="OrthoDB" id="3531612at2"/>
<dbReference type="EMBL" id="JNBY01000068">
    <property type="protein sequence ID" value="KDN86580.1"/>
    <property type="molecule type" value="Genomic_DNA"/>
</dbReference>
<reference evidence="1 2" key="1">
    <citation type="submission" date="2014-05" db="EMBL/GenBank/DDBJ databases">
        <title>Draft Genome Sequence of Kitasatospora cheerisanensis KCTC 2395.</title>
        <authorList>
            <person name="Nam D.H."/>
        </authorList>
    </citation>
    <scope>NUCLEOTIDE SEQUENCE [LARGE SCALE GENOMIC DNA]</scope>
    <source>
        <strain evidence="1 2">KCTC 2395</strain>
    </source>
</reference>
<protein>
    <submittedName>
        <fullName evidence="1">Uncharacterized protein</fullName>
    </submittedName>
</protein>
<dbReference type="eggNOG" id="ENOG5033C5Z">
    <property type="taxonomic scope" value="Bacteria"/>
</dbReference>
<sequence length="153" mass="16742">MLLTFIAELADEPLLLDPADPPAEWETNTWWLSAEVEDRQALTTADVVTAFERTAAALRVRIRDELGFPGVATFYVWHDDLAGQLRCSTGSVPPESLAFGGTYRPTDDLRPIVEPFLTDPNPGVVELCDEEADFEPEIPPFPVWGAQVGAATG</sequence>
<evidence type="ECO:0000313" key="1">
    <source>
        <dbReference type="EMBL" id="KDN86580.1"/>
    </source>
</evidence>
<dbReference type="AlphaFoldDB" id="A0A066Z8S2"/>
<dbReference type="HOGENOM" id="CLU_1710836_0_0_11"/>
<accession>A0A066Z8S2</accession>
<dbReference type="RefSeq" id="WP_035860634.1">
    <property type="nucleotide sequence ID" value="NZ_KK853997.1"/>
</dbReference>